<comment type="function">
    <text evidence="10">Structure-specific nuclease with 5'-flap endonuclease and 5'-3' exonuclease activities involved in DNA replication and repair. During DNA replication, cleaves the 5'-overhanging flap structure that is generated by displacement synthesis when DNA polymerase encounters the 5'-end of a downstream Okazaki fragment. Binds the unpaired 3'-DNA end and kinks the DNA to facilitate 5' cleavage specificity. Cleaves one nucleotide into the double-stranded DNA from the junction in flap DNA, leaving a nick for ligation. Also involved in the base excision repair (BER) pathway. Acts as a genome stabilization factor that prevents flaps from equilibrating into structurs that lead to duplications and deletions. Also possesses 5'-3' exonuclease activity on nicked or gapped double-stranded DNA.</text>
</comment>
<feature type="binding site" evidence="10">
    <location>
        <position position="33"/>
    </location>
    <ligand>
        <name>Mg(2+)</name>
        <dbReference type="ChEBI" id="CHEBI:18420"/>
        <label>1</label>
    </ligand>
</feature>
<dbReference type="GO" id="GO:0043137">
    <property type="term" value="P:DNA replication, removal of RNA primer"/>
    <property type="evidence" value="ECO:0007669"/>
    <property type="project" value="UniProtKB-UniRule"/>
</dbReference>
<feature type="binding site" evidence="10">
    <location>
        <position position="160"/>
    </location>
    <ligand>
        <name>Mg(2+)</name>
        <dbReference type="ChEBI" id="CHEBI:18420"/>
        <label>1</label>
    </ligand>
</feature>
<keyword evidence="14" id="KW-1185">Reference proteome</keyword>
<comment type="similarity">
    <text evidence="10">Belongs to the XPG/RAD2 endonuclease family. FEN1 subfamily.</text>
</comment>
<dbReference type="FunCoup" id="I0A046">
    <property type="interactions" value="160"/>
</dbReference>
<dbReference type="InterPro" id="IPR029060">
    <property type="entry name" value="PIN-like_dom_sf"/>
</dbReference>
<dbReference type="InterPro" id="IPR023426">
    <property type="entry name" value="Flap_endonuc"/>
</dbReference>
<evidence type="ECO:0000256" key="7">
    <source>
        <dbReference type="ARBA" id="ARBA00022839"/>
    </source>
</evidence>
<evidence type="ECO:0000256" key="3">
    <source>
        <dbReference type="ARBA" id="ARBA00022723"/>
    </source>
</evidence>
<dbReference type="GO" id="GO:0008409">
    <property type="term" value="F:5'-3' exonuclease activity"/>
    <property type="evidence" value="ECO:0007669"/>
    <property type="project" value="UniProtKB-UniRule"/>
</dbReference>
<keyword evidence="7 10" id="KW-0269">Exonuclease</keyword>
<dbReference type="InterPro" id="IPR006086">
    <property type="entry name" value="XPG-I_dom"/>
</dbReference>
<comment type="caution">
    <text evidence="10">Lacks conserved residue(s) required for the propagation of feature annotation.</text>
</comment>
<dbReference type="AlphaFoldDB" id="I0A046"/>
<proteinExistence type="inferred from homology"/>
<dbReference type="InterPro" id="IPR006085">
    <property type="entry name" value="XPG_DNA_repair_N"/>
</dbReference>
<keyword evidence="5 10" id="KW-0227">DNA damage</keyword>
<feature type="binding site" evidence="10">
    <location>
        <position position="179"/>
    </location>
    <ligand>
        <name>Mg(2+)</name>
        <dbReference type="ChEBI" id="CHEBI:18420"/>
        <label>2</label>
    </ligand>
</feature>
<dbReference type="InterPro" id="IPR019974">
    <property type="entry name" value="XPG_CS"/>
</dbReference>
<dbReference type="FunFam" id="1.10.150.20:FF:000030">
    <property type="entry name" value="Flap endonuclease GEN-like 1"/>
    <property type="match status" value="1"/>
</dbReference>
<dbReference type="SMART" id="SM00484">
    <property type="entry name" value="XPGI"/>
    <property type="match status" value="1"/>
</dbReference>
<dbReference type="NCBIfam" id="TIGR03674">
    <property type="entry name" value="fen_arch"/>
    <property type="match status" value="1"/>
</dbReference>
<sequence>MSILGVNIRELIPPEAIKEIELESLKGRTIAIDAYNALYQFLAAIRQPDGTPLIDNKGRVTSHLSGIFYRTINLIEAGIKPIYVFDGLPPSLKEKELEKRRKVKEEAAKKYQVAIAEEKYEEARKYAQISTRLNDEMVKEAIKLLDAMGLPTVQAPAEGEAQAAYMAKKGDVWSSGSQDYDSILFGSPRVVRNLTVSGKRKLPKKDVYIDIKPEVIESNVIYEKLGINREKLIIIGIMLGTDYNPDGIKGVGIKTALKIVKSYEKTEEILKSLPQTQVDYYEIFNYFMNPEVTDNYTIQWKEPSVEKIKEILVEEHDFNEARVENAIERLQKSFKENVKSQTKGLDFWFK</sequence>
<dbReference type="Gene3D" id="1.10.150.20">
    <property type="entry name" value="5' to 3' exonuclease, C-terminal subdomain"/>
    <property type="match status" value="1"/>
</dbReference>
<gene>
    <name evidence="10" type="primary">fen</name>
    <name evidence="13" type="ordered locus">FFONT_0363</name>
</gene>
<dbReference type="InParanoid" id="I0A046"/>
<dbReference type="PROSITE" id="PS00841">
    <property type="entry name" value="XPG_1"/>
    <property type="match status" value="1"/>
</dbReference>
<evidence type="ECO:0000256" key="10">
    <source>
        <dbReference type="HAMAP-Rule" id="MF_00614"/>
    </source>
</evidence>
<keyword evidence="9 10" id="KW-0234">DNA repair</keyword>
<accession>I0A046</accession>
<dbReference type="GO" id="GO:0006281">
    <property type="term" value="P:DNA repair"/>
    <property type="evidence" value="ECO:0007669"/>
    <property type="project" value="UniProtKB-UniRule"/>
</dbReference>
<dbReference type="eggNOG" id="arCOG04050">
    <property type="taxonomic scope" value="Archaea"/>
</dbReference>
<evidence type="ECO:0000256" key="1">
    <source>
        <dbReference type="ARBA" id="ARBA00022705"/>
    </source>
</evidence>
<feature type="binding site" evidence="10">
    <location>
        <position position="242"/>
    </location>
    <ligand>
        <name>Mg(2+)</name>
        <dbReference type="ChEBI" id="CHEBI:18420"/>
        <label>2</label>
    </ligand>
</feature>
<dbReference type="Proteomes" id="UP000007391">
    <property type="component" value="Chromosome"/>
</dbReference>
<comment type="subunit">
    <text evidence="10">Interacts with PCNA. PCNA stimulates the nuclease activity without altering cleavage specificity.</text>
</comment>
<dbReference type="SMART" id="SM00279">
    <property type="entry name" value="HhH2"/>
    <property type="match status" value="1"/>
</dbReference>
<dbReference type="FunFam" id="3.40.50.1010:FF:000016">
    <property type="entry name" value="Flap endonuclease 1"/>
    <property type="match status" value="1"/>
</dbReference>
<feature type="domain" description="XPG N-terminal" evidence="12">
    <location>
        <begin position="4"/>
        <end position="107"/>
    </location>
</feature>
<dbReference type="HOGENOM" id="CLU_032444_0_0_2"/>
<dbReference type="InterPro" id="IPR036279">
    <property type="entry name" value="5-3_exonuclease_C_sf"/>
</dbReference>
<dbReference type="InterPro" id="IPR019973">
    <property type="entry name" value="Flap_endonuc_arc"/>
</dbReference>
<keyword evidence="8 10" id="KW-0460">Magnesium</keyword>
<dbReference type="PANTHER" id="PTHR11081">
    <property type="entry name" value="FLAP ENDONUCLEASE FAMILY MEMBER"/>
    <property type="match status" value="1"/>
</dbReference>
<dbReference type="HAMAP" id="MF_00614">
    <property type="entry name" value="Fen"/>
    <property type="match status" value="1"/>
</dbReference>
<keyword evidence="4 10" id="KW-0255">Endonuclease</keyword>
<feature type="binding site" evidence="10">
    <location>
        <position position="181"/>
    </location>
    <ligand>
        <name>Mg(2+)</name>
        <dbReference type="ChEBI" id="CHEBI:18420"/>
        <label>2</label>
    </ligand>
</feature>
<evidence type="ECO:0000259" key="11">
    <source>
        <dbReference type="SMART" id="SM00484"/>
    </source>
</evidence>
<dbReference type="CDD" id="cd09867">
    <property type="entry name" value="PIN_FEN1"/>
    <property type="match status" value="1"/>
</dbReference>
<dbReference type="Gene3D" id="3.40.50.1010">
    <property type="entry name" value="5'-nuclease"/>
    <property type="match status" value="1"/>
</dbReference>
<dbReference type="PANTHER" id="PTHR11081:SF9">
    <property type="entry name" value="FLAP ENDONUCLEASE 1"/>
    <property type="match status" value="1"/>
</dbReference>
<dbReference type="GO" id="GO:0003677">
    <property type="term" value="F:DNA binding"/>
    <property type="evidence" value="ECO:0007669"/>
    <property type="project" value="UniProtKB-UniRule"/>
</dbReference>
<comment type="cofactor">
    <cofactor evidence="10">
        <name>Mg(2+)</name>
        <dbReference type="ChEBI" id="CHEBI:18420"/>
    </cofactor>
    <text evidence="10">Binds 2 magnesium ions per subunit. They probably participate in the reaction catalyzed by the enzyme. May bind an additional third magnesium ion after substrate binding.</text>
</comment>
<keyword evidence="3 10" id="KW-0479">Metal-binding</keyword>
<evidence type="ECO:0000256" key="6">
    <source>
        <dbReference type="ARBA" id="ARBA00022801"/>
    </source>
</evidence>
<dbReference type="SMART" id="SM00485">
    <property type="entry name" value="XPGN"/>
    <property type="match status" value="1"/>
</dbReference>
<dbReference type="SUPFAM" id="SSF47807">
    <property type="entry name" value="5' to 3' exonuclease, C-terminal subdomain"/>
    <property type="match status" value="1"/>
</dbReference>
<dbReference type="STRING" id="1163730.FFONT_0363"/>
<dbReference type="InterPro" id="IPR008918">
    <property type="entry name" value="HhH2"/>
</dbReference>
<dbReference type="PRINTS" id="PR00853">
    <property type="entry name" value="XPGRADSUPER"/>
</dbReference>
<feature type="binding site" evidence="10">
    <location>
        <position position="158"/>
    </location>
    <ligand>
        <name>Mg(2+)</name>
        <dbReference type="ChEBI" id="CHEBI:18420"/>
        <label>1</label>
    </ligand>
</feature>
<reference evidence="13 14" key="2">
    <citation type="journal article" date="2014" name="Extremophiles">
        <title>Analysis of the complete genome of Fervidococcus fontis confirms the distinct phylogenetic position of the order Fervidicoccales and suggests its environmental function.</title>
        <authorList>
            <person name="Lebedinsky A.V."/>
            <person name="Mardanov A.V."/>
            <person name="Kublanov I.V."/>
            <person name="Gumerov V.M."/>
            <person name="Beletsky A.V."/>
            <person name="Perevalova A.A."/>
            <person name="Bidzhieva S.Kh."/>
            <person name="Bonch-Osmolovskaya E.A."/>
            <person name="Skryabin K.G."/>
            <person name="Ravin N.V."/>
        </authorList>
    </citation>
    <scope>NUCLEOTIDE SEQUENCE [LARGE SCALE GENOMIC DNA]</scope>
    <source>
        <strain evidence="14">DSM 19380 / VKM B-2539 / Kam940</strain>
    </source>
</reference>
<feature type="binding site" evidence="10">
    <location>
        <position position="86"/>
    </location>
    <ligand>
        <name>Mg(2+)</name>
        <dbReference type="ChEBI" id="CHEBI:18420"/>
        <label>1</label>
    </ligand>
</feature>
<keyword evidence="6 10" id="KW-0378">Hydrolase</keyword>
<dbReference type="SUPFAM" id="SSF88723">
    <property type="entry name" value="PIN domain-like"/>
    <property type="match status" value="1"/>
</dbReference>
<evidence type="ECO:0000256" key="8">
    <source>
        <dbReference type="ARBA" id="ARBA00022842"/>
    </source>
</evidence>
<dbReference type="KEGG" id="ffo:FFONT_0363"/>
<dbReference type="EC" id="3.1.-.-" evidence="10"/>
<dbReference type="Pfam" id="PF00752">
    <property type="entry name" value="XPG_N"/>
    <property type="match status" value="1"/>
</dbReference>
<dbReference type="EMBL" id="CP003423">
    <property type="protein sequence ID" value="AFH42353.1"/>
    <property type="molecule type" value="Genomic_DNA"/>
</dbReference>
<evidence type="ECO:0000313" key="14">
    <source>
        <dbReference type="Proteomes" id="UP000007391"/>
    </source>
</evidence>
<dbReference type="CDD" id="cd09903">
    <property type="entry name" value="H3TH_FEN1-Arc"/>
    <property type="match status" value="1"/>
</dbReference>
<evidence type="ECO:0000256" key="2">
    <source>
        <dbReference type="ARBA" id="ARBA00022722"/>
    </source>
</evidence>
<organism evidence="13 14">
    <name type="scientific">Fervidicoccus fontis (strain DSM 19380 / JCM 18336 / VKM B-2539 / Kam940)</name>
    <dbReference type="NCBI Taxonomy" id="1163730"/>
    <lineage>
        <taxon>Archaea</taxon>
        <taxon>Thermoproteota</taxon>
        <taxon>Thermoprotei</taxon>
        <taxon>Fervidicoccales</taxon>
        <taxon>Fervidicoccaceae</taxon>
        <taxon>Fervidicoccus</taxon>
    </lineage>
</organism>
<dbReference type="Pfam" id="PF00867">
    <property type="entry name" value="XPG_I"/>
    <property type="match status" value="1"/>
</dbReference>
<dbReference type="InterPro" id="IPR006084">
    <property type="entry name" value="XPG/Rad2"/>
</dbReference>
<dbReference type="GO" id="GO:0000287">
    <property type="term" value="F:magnesium ion binding"/>
    <property type="evidence" value="ECO:0007669"/>
    <property type="project" value="UniProtKB-UniRule"/>
</dbReference>
<keyword evidence="2 10" id="KW-0540">Nuclease</keyword>
<evidence type="ECO:0000256" key="9">
    <source>
        <dbReference type="ARBA" id="ARBA00023204"/>
    </source>
</evidence>
<keyword evidence="1 10" id="KW-0235">DNA replication</keyword>
<dbReference type="GO" id="GO:0017108">
    <property type="term" value="F:5'-flap endonuclease activity"/>
    <property type="evidence" value="ECO:0007669"/>
    <property type="project" value="UniProtKB-UniRule"/>
</dbReference>
<evidence type="ECO:0000256" key="4">
    <source>
        <dbReference type="ARBA" id="ARBA00022759"/>
    </source>
</evidence>
<feature type="domain" description="XPG-I" evidence="11">
    <location>
        <begin position="146"/>
        <end position="227"/>
    </location>
</feature>
<reference evidence="14" key="1">
    <citation type="submission" date="2012-03" db="EMBL/GenBank/DDBJ databases">
        <title>Fervidicoccus fontis complete genome analysis confirms its distinct phylogenetic position and predicts its environmental function.</title>
        <authorList>
            <person name="Lebedinsky A.V."/>
            <person name="Mardanov A.V."/>
            <person name="Gumerov V.M."/>
            <person name="Beletsky A.V."/>
            <person name="Kublanov I.V."/>
            <person name="Perevalova A.A."/>
            <person name="Bonch-Osmolovskaya E.A."/>
            <person name="Ravin N.V."/>
            <person name="Skryabin K.G."/>
        </authorList>
    </citation>
    <scope>NUCLEOTIDE SEQUENCE [LARGE SCALE GENOMIC DNA]</scope>
    <source>
        <strain evidence="14">DSM 19380 / VKM B-2539 / Kam940</strain>
    </source>
</reference>
<evidence type="ECO:0000313" key="13">
    <source>
        <dbReference type="EMBL" id="AFH42353.1"/>
    </source>
</evidence>
<name>I0A046_FERFK</name>
<evidence type="ECO:0000259" key="12">
    <source>
        <dbReference type="SMART" id="SM00485"/>
    </source>
</evidence>
<protein>
    <recommendedName>
        <fullName evidence="10">Flap endonuclease 1</fullName>
        <shortName evidence="10">FEN-1</shortName>
        <ecNumber evidence="10">3.1.-.-</ecNumber>
    </recommendedName>
    <alternativeName>
        <fullName evidence="10">Flap structure-specific endonuclease 1</fullName>
    </alternativeName>
</protein>
<evidence type="ECO:0000256" key="5">
    <source>
        <dbReference type="ARBA" id="ARBA00022763"/>
    </source>
</evidence>